<dbReference type="PROSITE" id="PS51419">
    <property type="entry name" value="RAB"/>
    <property type="match status" value="1"/>
</dbReference>
<dbReference type="EMBL" id="OUUW01000018">
    <property type="protein sequence ID" value="SPP89188.1"/>
    <property type="molecule type" value="Genomic_DNA"/>
</dbReference>
<dbReference type="GO" id="GO:0005737">
    <property type="term" value="C:cytoplasm"/>
    <property type="evidence" value="ECO:0007669"/>
    <property type="project" value="TreeGrafter"/>
</dbReference>
<evidence type="ECO:0000256" key="4">
    <source>
        <dbReference type="ARBA" id="ARBA00023134"/>
    </source>
</evidence>
<evidence type="ECO:0000256" key="3">
    <source>
        <dbReference type="ARBA" id="ARBA00022927"/>
    </source>
</evidence>
<evidence type="ECO:0000313" key="6">
    <source>
        <dbReference type="Proteomes" id="UP000268350"/>
    </source>
</evidence>
<dbReference type="PANTHER" id="PTHR24071:SF0">
    <property type="entry name" value="GTP-BINDING NUCLEAR PROTEIN RAN"/>
    <property type="match status" value="1"/>
</dbReference>
<keyword evidence="4" id="KW-0342">GTP-binding</keyword>
<gene>
    <name evidence="5" type="ORF">DGUA_6G019440</name>
</gene>
<keyword evidence="2" id="KW-0547">Nucleotide-binding</keyword>
<dbReference type="OMA" id="NYCCSEP"/>
<keyword evidence="6" id="KW-1185">Reference proteome</keyword>
<dbReference type="InterPro" id="IPR027417">
    <property type="entry name" value="P-loop_NTPase"/>
</dbReference>
<dbReference type="GO" id="GO:0006606">
    <property type="term" value="P:protein import into nucleus"/>
    <property type="evidence" value="ECO:0007669"/>
    <property type="project" value="TreeGrafter"/>
</dbReference>
<dbReference type="Gene3D" id="3.40.50.300">
    <property type="entry name" value="P-loop containing nucleotide triphosphate hydrolases"/>
    <property type="match status" value="1"/>
</dbReference>
<evidence type="ECO:0000256" key="2">
    <source>
        <dbReference type="ARBA" id="ARBA00022741"/>
    </source>
</evidence>
<proteinExistence type="predicted"/>
<evidence type="ECO:0000256" key="1">
    <source>
        <dbReference type="ARBA" id="ARBA00022448"/>
    </source>
</evidence>
<accession>A0A3B0KYJ7</accession>
<reference evidence="6" key="1">
    <citation type="submission" date="2018-01" db="EMBL/GenBank/DDBJ databases">
        <authorList>
            <person name="Alioto T."/>
            <person name="Alioto T."/>
        </authorList>
    </citation>
    <scope>NUCLEOTIDE SEQUENCE [LARGE SCALE GENOMIC DNA]</scope>
</reference>
<dbReference type="InterPro" id="IPR002041">
    <property type="entry name" value="Ran_GTPase"/>
</dbReference>
<sequence length="161" mass="18750">MNYMKGRPIYKLVIVGDSSLMKRHLAGCFNENSHYWPTLLQTEQEIVFQTKRGPIRFNVCHTTGGHKHPVLRRMYHRSSDCAIIMCDVSSETTCDNVFLRITQLWDHCGRIPTVICGNKADSRNRTVFKLNPTVRKPNMQYFDISVKNNYCCSEPFLHLCY</sequence>
<dbReference type="OrthoDB" id="48625at2759"/>
<organism evidence="5 6">
    <name type="scientific">Drosophila guanche</name>
    <name type="common">Fruit fly</name>
    <dbReference type="NCBI Taxonomy" id="7266"/>
    <lineage>
        <taxon>Eukaryota</taxon>
        <taxon>Metazoa</taxon>
        <taxon>Ecdysozoa</taxon>
        <taxon>Arthropoda</taxon>
        <taxon>Hexapoda</taxon>
        <taxon>Insecta</taxon>
        <taxon>Pterygota</taxon>
        <taxon>Neoptera</taxon>
        <taxon>Endopterygota</taxon>
        <taxon>Diptera</taxon>
        <taxon>Brachycera</taxon>
        <taxon>Muscomorpha</taxon>
        <taxon>Ephydroidea</taxon>
        <taxon>Drosophilidae</taxon>
        <taxon>Drosophila</taxon>
        <taxon>Sophophora</taxon>
    </lineage>
</organism>
<dbReference type="GO" id="GO:0005525">
    <property type="term" value="F:GTP binding"/>
    <property type="evidence" value="ECO:0007669"/>
    <property type="project" value="UniProtKB-KW"/>
</dbReference>
<dbReference type="InterPro" id="IPR001806">
    <property type="entry name" value="Small_GTPase"/>
</dbReference>
<dbReference type="GO" id="GO:0003924">
    <property type="term" value="F:GTPase activity"/>
    <property type="evidence" value="ECO:0007669"/>
    <property type="project" value="InterPro"/>
</dbReference>
<dbReference type="Proteomes" id="UP000268350">
    <property type="component" value="Unassembled WGS sequence"/>
</dbReference>
<dbReference type="SMART" id="SM00176">
    <property type="entry name" value="RAN"/>
    <property type="match status" value="1"/>
</dbReference>
<dbReference type="Pfam" id="PF00071">
    <property type="entry name" value="Ras"/>
    <property type="match status" value="1"/>
</dbReference>
<dbReference type="AlphaFoldDB" id="A0A3B0KYJ7"/>
<dbReference type="GO" id="GO:0005634">
    <property type="term" value="C:nucleus"/>
    <property type="evidence" value="ECO:0007669"/>
    <property type="project" value="TreeGrafter"/>
</dbReference>
<protein>
    <submittedName>
        <fullName evidence="5">Blast:GTP-binding nuclear protein ran-1</fullName>
    </submittedName>
</protein>
<dbReference type="GO" id="GO:0000054">
    <property type="term" value="P:ribosomal subunit export from nucleus"/>
    <property type="evidence" value="ECO:0007669"/>
    <property type="project" value="TreeGrafter"/>
</dbReference>
<dbReference type="PRINTS" id="PR00449">
    <property type="entry name" value="RASTRNSFRMNG"/>
</dbReference>
<dbReference type="SMART" id="SM00173">
    <property type="entry name" value="RAS"/>
    <property type="match status" value="1"/>
</dbReference>
<evidence type="ECO:0000313" key="5">
    <source>
        <dbReference type="EMBL" id="SPP89188.1"/>
    </source>
</evidence>
<dbReference type="SUPFAM" id="SSF52540">
    <property type="entry name" value="P-loop containing nucleoside triphosphate hydrolases"/>
    <property type="match status" value="1"/>
</dbReference>
<keyword evidence="1" id="KW-0813">Transport</keyword>
<dbReference type="SMART" id="SM00175">
    <property type="entry name" value="RAB"/>
    <property type="match status" value="1"/>
</dbReference>
<dbReference type="PANTHER" id="PTHR24071">
    <property type="entry name" value="RAN GTPASE"/>
    <property type="match status" value="1"/>
</dbReference>
<name>A0A3B0KYJ7_DROGU</name>
<keyword evidence="3" id="KW-0653">Protein transport</keyword>
<dbReference type="STRING" id="7266.A0A3B0KYJ7"/>